<keyword evidence="1" id="KW-1133">Transmembrane helix</keyword>
<keyword evidence="1" id="KW-0812">Transmembrane</keyword>
<dbReference type="OrthoDB" id="10633046at2759"/>
<dbReference type="EMBL" id="LSSN01004087">
    <property type="protein sequence ID" value="OMJ12218.1"/>
    <property type="molecule type" value="Genomic_DNA"/>
</dbReference>
<gene>
    <name evidence="2" type="ORF">AYI70_g9256</name>
</gene>
<feature type="transmembrane region" description="Helical" evidence="1">
    <location>
        <begin position="303"/>
        <end position="322"/>
    </location>
</feature>
<name>A0A1R1XC93_9FUNG</name>
<reference evidence="2 3" key="1">
    <citation type="submission" date="2017-01" db="EMBL/GenBank/DDBJ databases">
        <authorList>
            <person name="Mah S.A."/>
            <person name="Swanson W.J."/>
            <person name="Moy G.W."/>
            <person name="Vacquier V.D."/>
        </authorList>
    </citation>
    <scope>NUCLEOTIDE SEQUENCE [LARGE SCALE GENOMIC DNA]</scope>
    <source>
        <strain evidence="2 3">GSMNP</strain>
    </source>
</reference>
<evidence type="ECO:0000313" key="3">
    <source>
        <dbReference type="Proteomes" id="UP000187283"/>
    </source>
</evidence>
<comment type="caution">
    <text evidence="2">The sequence shown here is derived from an EMBL/GenBank/DDBJ whole genome shotgun (WGS) entry which is preliminary data.</text>
</comment>
<proteinExistence type="predicted"/>
<evidence type="ECO:0000256" key="1">
    <source>
        <dbReference type="SAM" id="Phobius"/>
    </source>
</evidence>
<dbReference type="AlphaFoldDB" id="A0A1R1XC93"/>
<dbReference type="Proteomes" id="UP000187283">
    <property type="component" value="Unassembled WGS sequence"/>
</dbReference>
<accession>A0A1R1XC93</accession>
<organism evidence="2 3">
    <name type="scientific">Smittium culicis</name>
    <dbReference type="NCBI Taxonomy" id="133412"/>
    <lineage>
        <taxon>Eukaryota</taxon>
        <taxon>Fungi</taxon>
        <taxon>Fungi incertae sedis</taxon>
        <taxon>Zoopagomycota</taxon>
        <taxon>Kickxellomycotina</taxon>
        <taxon>Harpellomycetes</taxon>
        <taxon>Harpellales</taxon>
        <taxon>Legeriomycetaceae</taxon>
        <taxon>Smittium</taxon>
    </lineage>
</organism>
<sequence length="326" mass="38146">MNLLLNNKKDDFIDIDLMDLNGSPFNSNEHLYKKNNTSNLKSTKNNVEDLSEDETVTSTATESSENYPNFLHSLDYLNYKIFKELSDITNTKFSNKFEIQNKSSFSENFSQSSESLFEDDSIQKKFREYSNDILDNRFDYDLSTGTRLGTRSSIDFFPPLAANRSFNQFQNKKTKNFDVYKGYHIKKMKIFKKRSAIKAKNSIRFSPEVNIDFYPNSNPSPDTASNNPYLNLKNFLKSTTSWPSFPFKRKIIKSKIFKSSSQNIYRNKPIIDLSINSYPFLSRNIIYFAHYLKVSDYLNDSNFKFYLLCLSFFLSCILWVLVSHKL</sequence>
<evidence type="ECO:0000313" key="2">
    <source>
        <dbReference type="EMBL" id="OMJ12218.1"/>
    </source>
</evidence>
<protein>
    <submittedName>
        <fullName evidence="2">Uncharacterized protein</fullName>
    </submittedName>
</protein>
<keyword evidence="3" id="KW-1185">Reference proteome</keyword>
<keyword evidence="1" id="KW-0472">Membrane</keyword>